<name>A0A1G9WN94_9FIRM</name>
<protein>
    <submittedName>
        <fullName evidence="4">RfaE bifunctional protein, domain I</fullName>
    </submittedName>
</protein>
<organism evidence="4 5">
    <name type="scientific">Dendrosporobacter quercicolus</name>
    <dbReference type="NCBI Taxonomy" id="146817"/>
    <lineage>
        <taxon>Bacteria</taxon>
        <taxon>Bacillati</taxon>
        <taxon>Bacillota</taxon>
        <taxon>Negativicutes</taxon>
        <taxon>Selenomonadales</taxon>
        <taxon>Sporomusaceae</taxon>
        <taxon>Dendrosporobacter</taxon>
    </lineage>
</organism>
<dbReference type="InterPro" id="IPR011611">
    <property type="entry name" value="PfkB_dom"/>
</dbReference>
<dbReference type="Proteomes" id="UP000214880">
    <property type="component" value="Unassembled WGS sequence"/>
</dbReference>
<keyword evidence="2" id="KW-0418">Kinase</keyword>
<dbReference type="InterPro" id="IPR011913">
    <property type="entry name" value="RfaE_dom_I"/>
</dbReference>
<dbReference type="EMBL" id="FNHB01000008">
    <property type="protein sequence ID" value="SDM85646.1"/>
    <property type="molecule type" value="Genomic_DNA"/>
</dbReference>
<gene>
    <name evidence="4" type="ORF">SAMN04488502_10828</name>
</gene>
<dbReference type="STRING" id="146817.SAMN04488502_10828"/>
<keyword evidence="5" id="KW-1185">Reference proteome</keyword>
<feature type="domain" description="Carbohydrate kinase PfkB" evidence="3">
    <location>
        <begin position="15"/>
        <end position="320"/>
    </location>
</feature>
<evidence type="ECO:0000256" key="2">
    <source>
        <dbReference type="ARBA" id="ARBA00022777"/>
    </source>
</evidence>
<dbReference type="AlphaFoldDB" id="A0A1G9WN94"/>
<evidence type="ECO:0000313" key="5">
    <source>
        <dbReference type="Proteomes" id="UP000214880"/>
    </source>
</evidence>
<evidence type="ECO:0000259" key="3">
    <source>
        <dbReference type="Pfam" id="PF00294"/>
    </source>
</evidence>
<dbReference type="InterPro" id="IPR029056">
    <property type="entry name" value="Ribokinase-like"/>
</dbReference>
<dbReference type="PROSITE" id="PS00584">
    <property type="entry name" value="PFKB_KINASES_2"/>
    <property type="match status" value="1"/>
</dbReference>
<accession>A0A1G9WN94</accession>
<dbReference type="GO" id="GO:0016773">
    <property type="term" value="F:phosphotransferase activity, alcohol group as acceptor"/>
    <property type="evidence" value="ECO:0007669"/>
    <property type="project" value="InterPro"/>
</dbReference>
<dbReference type="InterPro" id="IPR002173">
    <property type="entry name" value="Carboh/pur_kinase_PfkB_CS"/>
</dbReference>
<evidence type="ECO:0000313" key="4">
    <source>
        <dbReference type="EMBL" id="SDM85646.1"/>
    </source>
</evidence>
<dbReference type="RefSeq" id="WP_422699891.1">
    <property type="nucleotide sequence ID" value="NZ_FNHB01000008.1"/>
</dbReference>
<dbReference type="GO" id="GO:0033786">
    <property type="term" value="F:heptose-1-phosphate adenylyltransferase activity"/>
    <property type="evidence" value="ECO:0007669"/>
    <property type="project" value="TreeGrafter"/>
</dbReference>
<reference evidence="4 5" key="1">
    <citation type="submission" date="2016-10" db="EMBL/GenBank/DDBJ databases">
        <authorList>
            <person name="de Groot N.N."/>
        </authorList>
    </citation>
    <scope>NUCLEOTIDE SEQUENCE [LARGE SCALE GENOMIC DNA]</scope>
    <source>
        <strain evidence="4 5">DSM 1736</strain>
    </source>
</reference>
<dbReference type="GO" id="GO:0033785">
    <property type="term" value="F:heptose 7-phosphate kinase activity"/>
    <property type="evidence" value="ECO:0007669"/>
    <property type="project" value="TreeGrafter"/>
</dbReference>
<dbReference type="Gene3D" id="3.40.1190.20">
    <property type="match status" value="1"/>
</dbReference>
<keyword evidence="1" id="KW-0808">Transferase</keyword>
<dbReference type="GO" id="GO:0005829">
    <property type="term" value="C:cytosol"/>
    <property type="evidence" value="ECO:0007669"/>
    <property type="project" value="TreeGrafter"/>
</dbReference>
<proteinExistence type="predicted"/>
<dbReference type="PANTHER" id="PTHR46969:SF1">
    <property type="entry name" value="BIFUNCTIONAL PROTEIN HLDE"/>
    <property type="match status" value="1"/>
</dbReference>
<dbReference type="PANTHER" id="PTHR46969">
    <property type="entry name" value="BIFUNCTIONAL PROTEIN HLDE"/>
    <property type="match status" value="1"/>
</dbReference>
<dbReference type="CDD" id="cd01172">
    <property type="entry name" value="RfaE_like"/>
    <property type="match status" value="1"/>
</dbReference>
<evidence type="ECO:0000256" key="1">
    <source>
        <dbReference type="ARBA" id="ARBA00022679"/>
    </source>
</evidence>
<dbReference type="SUPFAM" id="SSF53613">
    <property type="entry name" value="Ribokinase-like"/>
    <property type="match status" value="1"/>
</dbReference>
<sequence length="336" mass="35507">MDNLLFKIIKGFQQQKIMVVGDMVADVYLEGRIARISREAPVLILEHESETVLPGGAANVVHNVTTLGGQVYAVGVVGNDAAGHELIRVLAGKSVDTGGIIVDDLRATITKTRVMAGGQATVRQQVVRVDRESKTALDSAAEARLLAYAENILAKMALVVISDYGGHTVTNNIIEYLIQRCRQLGIPCMVDSRYNVMAYKGVTIVKQNESEAAAAIGLKNLDDDGIITAGQAILTQLEADAVLLSRGPDGMTLFERSGRYTHIPVSNKSEVYDVTGAGDTVVAAAVLALAAGASYLAAARLANLAAGVVVRKPGTATATPEELVTAIGEQHENFEV</sequence>
<dbReference type="Pfam" id="PF00294">
    <property type="entry name" value="PfkB"/>
    <property type="match status" value="1"/>
</dbReference>